<name>A0ABM7N784_ERWRD</name>
<evidence type="ECO:0000313" key="1">
    <source>
        <dbReference type="EMBL" id="BCQ37322.1"/>
    </source>
</evidence>
<proteinExistence type="predicted"/>
<evidence type="ECO:0000313" key="2">
    <source>
        <dbReference type="Proteomes" id="UP000677515"/>
    </source>
</evidence>
<sequence>MFTLLLHKAIRRMCVSTCQYCARPSENVCARQAQPVCIPLIFVASLSHFLLIKQFRHVINKVWLTAADTDPSLAPLHGR</sequence>
<keyword evidence="2" id="KW-1185">Reference proteome</keyword>
<dbReference type="Proteomes" id="UP000677515">
    <property type="component" value="Plasmid pERA53"/>
</dbReference>
<protein>
    <recommendedName>
        <fullName evidence="3">Secreted protein</fullName>
    </recommendedName>
</protein>
<geneLocation type="plasmid" evidence="1 2">
    <name>pERA53</name>
</geneLocation>
<accession>A0ABM7N784</accession>
<keyword evidence="1" id="KW-0614">Plasmid</keyword>
<evidence type="ECO:0008006" key="3">
    <source>
        <dbReference type="Google" id="ProtNLM"/>
    </source>
</evidence>
<gene>
    <name evidence="1" type="ORF">ERHA53_46650</name>
</gene>
<dbReference type="EMBL" id="AP024330">
    <property type="protein sequence ID" value="BCQ37322.1"/>
    <property type="molecule type" value="Genomic_DNA"/>
</dbReference>
<organism evidence="1 2">
    <name type="scientific">Erwinia rhapontici</name>
    <name type="common">Pectobacterium rhapontici</name>
    <dbReference type="NCBI Taxonomy" id="55212"/>
    <lineage>
        <taxon>Bacteria</taxon>
        <taxon>Pseudomonadati</taxon>
        <taxon>Pseudomonadota</taxon>
        <taxon>Gammaproteobacteria</taxon>
        <taxon>Enterobacterales</taxon>
        <taxon>Erwiniaceae</taxon>
        <taxon>Erwinia</taxon>
    </lineage>
</organism>
<reference evidence="1 2" key="1">
    <citation type="submission" date="2021-01" db="EMBL/GenBank/DDBJ databases">
        <title>Complete genome sequence of Erwinia rhapontici MAFF 311153.</title>
        <authorList>
            <person name="Morohoshi T."/>
            <person name="Someya N."/>
        </authorList>
    </citation>
    <scope>NUCLEOTIDE SEQUENCE [LARGE SCALE GENOMIC DNA]</scope>
    <source>
        <strain evidence="1 2">MAFF 311153</strain>
        <plasmid evidence="1 2">pERA53</plasmid>
    </source>
</reference>